<organism evidence="10 11">
    <name type="scientific">Cyprinus carpio</name>
    <name type="common">Common carp</name>
    <dbReference type="NCBI Taxonomy" id="7962"/>
    <lineage>
        <taxon>Eukaryota</taxon>
        <taxon>Metazoa</taxon>
        <taxon>Chordata</taxon>
        <taxon>Craniata</taxon>
        <taxon>Vertebrata</taxon>
        <taxon>Euteleostomi</taxon>
        <taxon>Actinopterygii</taxon>
        <taxon>Neopterygii</taxon>
        <taxon>Teleostei</taxon>
        <taxon>Ostariophysi</taxon>
        <taxon>Cypriniformes</taxon>
        <taxon>Cyprinidae</taxon>
        <taxon>Cyprininae</taxon>
        <taxon>Cyprinus</taxon>
    </lineage>
</organism>
<dbReference type="InterPro" id="IPR027417">
    <property type="entry name" value="P-loop_NTPase"/>
</dbReference>
<evidence type="ECO:0000259" key="9">
    <source>
        <dbReference type="PROSITE" id="PS50837"/>
    </source>
</evidence>
<keyword evidence="11" id="KW-1185">Reference proteome</keyword>
<dbReference type="InterPro" id="IPR041267">
    <property type="entry name" value="NLRP_HD2"/>
</dbReference>
<dbReference type="FunFam" id="3.80.10.10:FF:000336">
    <property type="entry name" value="Si:dkey-222h21.2"/>
    <property type="match status" value="1"/>
</dbReference>
<dbReference type="InterPro" id="IPR013320">
    <property type="entry name" value="ConA-like_dom_sf"/>
</dbReference>
<evidence type="ECO:0000256" key="6">
    <source>
        <dbReference type="ARBA" id="ARBA00022840"/>
    </source>
</evidence>
<sequence>MSLCEKREEEEDVHTHEAASPEPSCVSVKSDQSIENPPDLKDGAVTSDSEVKSDDVIRSVKFYLTRFVSYCRNFLGWQNIEALQTHKLLKENADMQHNSHQPVDDVIQRVRDQHKTSMKNKYESLFERITLEENQIPLNWIYTQLYIIEGESEGVNEEHEVLQMEKTSRTQDTPTYCNDIFKPLHEPGCEEKDKIKTVLTKGIAGIGKTVSVQKFILAWTDGKANQDVDFMFVLPFRELNLIKDHQDSLHNLLLDFYPELQDLDSKVYEECKVLFIFDGLDESRITLTFSDDEKVCDVNESSSVGVLMSNLIRGELLPSALIWITSRPAAANQIPSKYINRLTEIQGFSESQKEEYFRKRISDKHQASRIISHIRRSRSLYIMSHIPVFCWISATVLHNLLKQDVSAKIPQTLTEMYIHFLLTQINMRNQKYNERDPEKLLKSNRRVIVKLAELAFSQLMKGNVMFYEEDLIESGIDVPDASVYSRIFKEESVIHQRKVYSFIHLSFQQFLAAFFVFYSKVVKNRASLQLFLDGCNWNIWECHLLHEILKAAVNKSLHSKNGHLDIFLRFLLGVSLESNQKLLEDLLTHTVNTLETIKRITQYIKDKIKGDECLSADRCNNLFLCLIEMMDQTLYKEIQEFVKSENRSVNKLSPSHCSTIAYIIQISEEVLDKFDLKKYNTSNEGKRRLIPAVVNCRKALLADCNLTGQCCESLSSSLQSSNSLRELDLSNNDLQGSGVKLLSIGLKSSHCQLNILRLTSCKLTGQCCKSLSSFLQSSKSLRELDLSNNDLQDSGVKLLSDGLKSPHCQLNILRLSRCMVTEEGCSFLALALSSNPSHLQELDLSYNHPGESLVELLSDPSYRLDKLNVDHGGEFRMTPGLWKYACNLTLDLNTVNTRLTLSEENRKVMLVTEKQPYPDHPERFDKYPQVLCRESLTGRCYWEAVWSGFAVNISLTYKGIGRKEKSNDCRFGLNEKSWSLNCFDNSFNVCHNSNITYISVPPYRSNRVGVYLDWSAGTLSFYSISDTHKITCLHTFSSSFTEPLYAGFWVDHSSSVSLCDMKQLPVRNN</sequence>
<dbReference type="Pfam" id="PF14484">
    <property type="entry name" value="FISNA"/>
    <property type="match status" value="1"/>
</dbReference>
<feature type="compositionally biased region" description="Basic and acidic residues" evidence="7">
    <location>
        <begin position="1"/>
        <end position="19"/>
    </location>
</feature>
<dbReference type="SMART" id="SM01288">
    <property type="entry name" value="FISNA"/>
    <property type="match status" value="1"/>
</dbReference>
<dbReference type="Ensembl" id="ENSCCRT00010001326.1">
    <property type="protein sequence ID" value="ENSCCRP00010001200.1"/>
    <property type="gene ID" value="ENSCCRG00010000570.1"/>
</dbReference>
<dbReference type="InterPro" id="IPR001611">
    <property type="entry name" value="Leu-rich_rpt"/>
</dbReference>
<keyword evidence="3" id="KW-0433">Leucine-rich repeat</keyword>
<reference evidence="10" key="2">
    <citation type="submission" date="2025-09" db="UniProtKB">
        <authorList>
            <consortium name="Ensembl"/>
        </authorList>
    </citation>
    <scope>IDENTIFICATION</scope>
</reference>
<feature type="domain" description="B30.2/SPRY" evidence="8">
    <location>
        <begin position="868"/>
        <end position="1066"/>
    </location>
</feature>
<dbReference type="SUPFAM" id="SSF49899">
    <property type="entry name" value="Concanavalin A-like lectins/glucanases"/>
    <property type="match status" value="1"/>
</dbReference>
<feature type="domain" description="NACHT" evidence="9">
    <location>
        <begin position="196"/>
        <end position="330"/>
    </location>
</feature>
<dbReference type="Pfam" id="PF13765">
    <property type="entry name" value="PRY"/>
    <property type="match status" value="1"/>
</dbReference>
<dbReference type="Gene3D" id="2.60.120.920">
    <property type="match status" value="1"/>
</dbReference>
<dbReference type="InterPro" id="IPR032675">
    <property type="entry name" value="LRR_dom_sf"/>
</dbReference>
<dbReference type="InterPro" id="IPR041075">
    <property type="entry name" value="NOD1/2_WH"/>
</dbReference>
<dbReference type="InterPro" id="IPR006574">
    <property type="entry name" value="PRY"/>
</dbReference>
<dbReference type="Proteomes" id="UP000694427">
    <property type="component" value="Unplaced"/>
</dbReference>
<dbReference type="InterPro" id="IPR001870">
    <property type="entry name" value="B30.2/SPRY"/>
</dbReference>
<dbReference type="PRINTS" id="PR01407">
    <property type="entry name" value="BUTYPHLNCDUF"/>
</dbReference>
<feature type="region of interest" description="Disordered" evidence="7">
    <location>
        <begin position="1"/>
        <end position="48"/>
    </location>
</feature>
<keyword evidence="2" id="KW-0963">Cytoplasm</keyword>
<reference evidence="10" key="1">
    <citation type="submission" date="2025-08" db="UniProtKB">
        <authorList>
            <consortium name="Ensembl"/>
        </authorList>
    </citation>
    <scope>IDENTIFICATION</scope>
</reference>
<evidence type="ECO:0000256" key="3">
    <source>
        <dbReference type="ARBA" id="ARBA00022614"/>
    </source>
</evidence>
<dbReference type="GO" id="GO:0005524">
    <property type="term" value="F:ATP binding"/>
    <property type="evidence" value="ECO:0007669"/>
    <property type="project" value="UniProtKB-KW"/>
</dbReference>
<dbReference type="InterPro" id="IPR029495">
    <property type="entry name" value="NACHT-assoc"/>
</dbReference>
<dbReference type="Pfam" id="PF05729">
    <property type="entry name" value="NACHT"/>
    <property type="match status" value="1"/>
</dbReference>
<dbReference type="SUPFAM" id="SSF52047">
    <property type="entry name" value="RNI-like"/>
    <property type="match status" value="1"/>
</dbReference>
<dbReference type="Pfam" id="PF17776">
    <property type="entry name" value="NLRC4_HD2"/>
    <property type="match status" value="1"/>
</dbReference>
<dbReference type="PROSITE" id="PS51450">
    <property type="entry name" value="LRR"/>
    <property type="match status" value="1"/>
</dbReference>
<dbReference type="InterPro" id="IPR003877">
    <property type="entry name" value="SPRY_dom"/>
</dbReference>
<comment type="subcellular location">
    <subcellularLocation>
        <location evidence="1">Cytoplasm</location>
    </subcellularLocation>
</comment>
<dbReference type="InterPro" id="IPR043136">
    <property type="entry name" value="B30.2/SPRY_sf"/>
</dbReference>
<dbReference type="SMART" id="SM00589">
    <property type="entry name" value="PRY"/>
    <property type="match status" value="1"/>
</dbReference>
<dbReference type="InterPro" id="IPR051261">
    <property type="entry name" value="NLR"/>
</dbReference>
<evidence type="ECO:0008006" key="12">
    <source>
        <dbReference type="Google" id="ProtNLM"/>
    </source>
</evidence>
<evidence type="ECO:0000256" key="5">
    <source>
        <dbReference type="ARBA" id="ARBA00022741"/>
    </source>
</evidence>
<dbReference type="GO" id="GO:0005737">
    <property type="term" value="C:cytoplasm"/>
    <property type="evidence" value="ECO:0007669"/>
    <property type="project" value="UniProtKB-SubCell"/>
</dbReference>
<keyword evidence="6" id="KW-0067">ATP-binding</keyword>
<evidence type="ECO:0000256" key="1">
    <source>
        <dbReference type="ARBA" id="ARBA00004496"/>
    </source>
</evidence>
<proteinExistence type="predicted"/>
<accession>A0A8C1G1A1</accession>
<dbReference type="AlphaFoldDB" id="A0A8C1G1A1"/>
<dbReference type="InterPro" id="IPR003879">
    <property type="entry name" value="Butyrophylin_SPRY"/>
</dbReference>
<evidence type="ECO:0000256" key="2">
    <source>
        <dbReference type="ARBA" id="ARBA00022490"/>
    </source>
</evidence>
<dbReference type="Pfam" id="PF17779">
    <property type="entry name" value="WHD_NOD2"/>
    <property type="match status" value="1"/>
</dbReference>
<dbReference type="Gene3D" id="3.40.50.300">
    <property type="entry name" value="P-loop containing nucleotide triphosphate hydrolases"/>
    <property type="match status" value="1"/>
</dbReference>
<dbReference type="PANTHER" id="PTHR24106">
    <property type="entry name" value="NACHT, LRR AND CARD DOMAINS-CONTAINING"/>
    <property type="match status" value="1"/>
</dbReference>
<name>A0A8C1G1A1_CYPCA</name>
<dbReference type="CDD" id="cd16040">
    <property type="entry name" value="SPRY_PRY_SNTX"/>
    <property type="match status" value="1"/>
</dbReference>
<dbReference type="FunFam" id="3.40.50.300:FF:000210">
    <property type="entry name" value="Si:dkey-16p6.1"/>
    <property type="match status" value="1"/>
</dbReference>
<keyword evidence="4" id="KW-0677">Repeat</keyword>
<dbReference type="Pfam" id="PF00622">
    <property type="entry name" value="SPRY"/>
    <property type="match status" value="1"/>
</dbReference>
<dbReference type="InterPro" id="IPR007111">
    <property type="entry name" value="NACHT_NTPase"/>
</dbReference>
<dbReference type="PROSITE" id="PS50188">
    <property type="entry name" value="B302_SPRY"/>
    <property type="match status" value="1"/>
</dbReference>
<protein>
    <recommendedName>
        <fullName evidence="12">NACHT, LRR and PYD domains-containing protein 3-like</fullName>
    </recommendedName>
</protein>
<dbReference type="SMART" id="SM00449">
    <property type="entry name" value="SPRY"/>
    <property type="match status" value="1"/>
</dbReference>
<dbReference type="FunFam" id="2.60.120.920:FF:000037">
    <property type="entry name" value="Si:dkey-191j3.2"/>
    <property type="match status" value="1"/>
</dbReference>
<keyword evidence="5" id="KW-0547">Nucleotide-binding</keyword>
<evidence type="ECO:0000256" key="4">
    <source>
        <dbReference type="ARBA" id="ARBA00022737"/>
    </source>
</evidence>
<evidence type="ECO:0000313" key="11">
    <source>
        <dbReference type="Proteomes" id="UP000694427"/>
    </source>
</evidence>
<evidence type="ECO:0000259" key="8">
    <source>
        <dbReference type="PROSITE" id="PS50188"/>
    </source>
</evidence>
<evidence type="ECO:0000313" key="10">
    <source>
        <dbReference type="Ensembl" id="ENSCCRP00010001200.1"/>
    </source>
</evidence>
<dbReference type="PROSITE" id="PS50837">
    <property type="entry name" value="NACHT"/>
    <property type="match status" value="1"/>
</dbReference>
<dbReference type="Gene3D" id="3.80.10.10">
    <property type="entry name" value="Ribonuclease Inhibitor"/>
    <property type="match status" value="1"/>
</dbReference>
<evidence type="ECO:0000256" key="7">
    <source>
        <dbReference type="SAM" id="MobiDB-lite"/>
    </source>
</evidence>
<dbReference type="SMART" id="SM00368">
    <property type="entry name" value="LRR_RI"/>
    <property type="match status" value="5"/>
</dbReference>
<dbReference type="Pfam" id="PF13516">
    <property type="entry name" value="LRR_6"/>
    <property type="match status" value="2"/>
</dbReference>